<dbReference type="KEGG" id="cpor:BED41_04070"/>
<dbReference type="InterPro" id="IPR001387">
    <property type="entry name" value="Cro/C1-type_HTH"/>
</dbReference>
<accession>A0A1B2I2Z2</accession>
<dbReference type="SUPFAM" id="SSF47413">
    <property type="entry name" value="lambda repressor-like DNA-binding domains"/>
    <property type="match status" value="1"/>
</dbReference>
<dbReference type="Pfam" id="PF01381">
    <property type="entry name" value="HTH_3"/>
    <property type="match status" value="1"/>
</dbReference>
<dbReference type="GO" id="GO:0003677">
    <property type="term" value="F:DNA binding"/>
    <property type="evidence" value="ECO:0007669"/>
    <property type="project" value="InterPro"/>
</dbReference>
<organism evidence="1 2">
    <name type="scientific">Cloacibacillus porcorum</name>
    <dbReference type="NCBI Taxonomy" id="1197717"/>
    <lineage>
        <taxon>Bacteria</taxon>
        <taxon>Thermotogati</taxon>
        <taxon>Synergistota</taxon>
        <taxon>Synergistia</taxon>
        <taxon>Synergistales</taxon>
        <taxon>Synergistaceae</taxon>
        <taxon>Cloacibacillus</taxon>
    </lineage>
</organism>
<evidence type="ECO:0000313" key="1">
    <source>
        <dbReference type="EMBL" id="ANZ44336.1"/>
    </source>
</evidence>
<name>A0A1B2I2Z2_9BACT</name>
<keyword evidence="2" id="KW-1185">Reference proteome</keyword>
<dbReference type="PROSITE" id="PS50943">
    <property type="entry name" value="HTH_CROC1"/>
    <property type="match status" value="1"/>
</dbReference>
<dbReference type="AlphaFoldDB" id="A0A1B2I2Z2"/>
<dbReference type="GeneID" id="83057031"/>
<proteinExistence type="predicted"/>
<evidence type="ECO:0000313" key="2">
    <source>
        <dbReference type="Proteomes" id="UP000093044"/>
    </source>
</evidence>
<dbReference type="Gene3D" id="1.10.260.40">
    <property type="entry name" value="lambda repressor-like DNA-binding domains"/>
    <property type="match status" value="1"/>
</dbReference>
<dbReference type="SMART" id="SM00530">
    <property type="entry name" value="HTH_XRE"/>
    <property type="match status" value="1"/>
</dbReference>
<dbReference type="CDD" id="cd00093">
    <property type="entry name" value="HTH_XRE"/>
    <property type="match status" value="1"/>
</dbReference>
<dbReference type="Proteomes" id="UP000093044">
    <property type="component" value="Chromosome"/>
</dbReference>
<dbReference type="RefSeq" id="WP_066743356.1">
    <property type="nucleotide sequence ID" value="NZ_CALCLR010000036.1"/>
</dbReference>
<gene>
    <name evidence="1" type="ORF">BED41_04070</name>
</gene>
<dbReference type="STRING" id="1197717.BED41_04070"/>
<dbReference type="EMBL" id="CP016757">
    <property type="protein sequence ID" value="ANZ44336.1"/>
    <property type="molecule type" value="Genomic_DNA"/>
</dbReference>
<dbReference type="InterPro" id="IPR010982">
    <property type="entry name" value="Lambda_DNA-bd_dom_sf"/>
</dbReference>
<reference evidence="1" key="1">
    <citation type="submission" date="2016-08" db="EMBL/GenBank/DDBJ databases">
        <title>Complete genome of Cloacibacillus porcorum.</title>
        <authorList>
            <person name="Looft T."/>
            <person name="Bayles D.O."/>
            <person name="Alt D.P."/>
        </authorList>
    </citation>
    <scope>NUCLEOTIDE SEQUENCE [LARGE SCALE GENOMIC DNA]</scope>
    <source>
        <strain evidence="1">CL-84</strain>
    </source>
</reference>
<sequence length="62" mass="7444">MNKNELRYLRLKNNLTQRQMCEIIGISCSRYSRIERGYVVPTEAECEKLAEYLGICERKWRS</sequence>
<protein>
    <submittedName>
        <fullName evidence="1">Uncharacterized protein</fullName>
    </submittedName>
</protein>